<dbReference type="HOGENOM" id="CLU_164783_1_0_1"/>
<organism evidence="1 2">
    <name type="scientific">Emiliania huxleyi (strain CCMP1516)</name>
    <dbReference type="NCBI Taxonomy" id="280463"/>
    <lineage>
        <taxon>Eukaryota</taxon>
        <taxon>Haptista</taxon>
        <taxon>Haptophyta</taxon>
        <taxon>Prymnesiophyceae</taxon>
        <taxon>Isochrysidales</taxon>
        <taxon>Noelaerhabdaceae</taxon>
        <taxon>Emiliania</taxon>
    </lineage>
</organism>
<reference evidence="1" key="2">
    <citation type="submission" date="2024-10" db="UniProtKB">
        <authorList>
            <consortium name="EnsemblProtists"/>
        </authorList>
    </citation>
    <scope>IDENTIFICATION</scope>
</reference>
<protein>
    <recommendedName>
        <fullName evidence="3">Phosphoribosylformylglycinamidine synthase</fullName>
    </recommendedName>
</protein>
<dbReference type="eggNOG" id="KOG1907">
    <property type="taxonomic scope" value="Eukaryota"/>
</dbReference>
<dbReference type="PANTHER" id="PTHR10099:SF1">
    <property type="entry name" value="PHOSPHORIBOSYLFORMYLGLYCINAMIDINE SYNTHASE"/>
    <property type="match status" value="1"/>
</dbReference>
<dbReference type="InterPro" id="IPR029062">
    <property type="entry name" value="Class_I_gatase-like"/>
</dbReference>
<dbReference type="GO" id="GO:0006164">
    <property type="term" value="P:purine nucleotide biosynthetic process"/>
    <property type="evidence" value="ECO:0007669"/>
    <property type="project" value="TreeGrafter"/>
</dbReference>
<dbReference type="GO" id="GO:0005737">
    <property type="term" value="C:cytoplasm"/>
    <property type="evidence" value="ECO:0007669"/>
    <property type="project" value="TreeGrafter"/>
</dbReference>
<dbReference type="STRING" id="2903.R1FZ92"/>
<evidence type="ECO:0000313" key="1">
    <source>
        <dbReference type="EnsemblProtists" id="EOD38854"/>
    </source>
</evidence>
<sequence>TQEYPHNPNGSPEGIAALCSPDGRHLAMMPHPERCFVKWQCPWAPPEWEANASAPWLRLFQNAAAFCASTQ</sequence>
<accession>A0A0D3KSW9</accession>
<keyword evidence="2" id="KW-1185">Reference proteome</keyword>
<dbReference type="EnsemblProtists" id="EOD38854">
    <property type="protein sequence ID" value="EOD38854"/>
    <property type="gene ID" value="EMIHUDRAFT_77799"/>
</dbReference>
<dbReference type="GeneID" id="17284126"/>
<dbReference type="GO" id="GO:0004642">
    <property type="term" value="F:phosphoribosylformylglycinamidine synthase activity"/>
    <property type="evidence" value="ECO:0007669"/>
    <property type="project" value="TreeGrafter"/>
</dbReference>
<dbReference type="Proteomes" id="UP000013827">
    <property type="component" value="Unassembled WGS sequence"/>
</dbReference>
<reference evidence="2" key="1">
    <citation type="journal article" date="2013" name="Nature">
        <title>Pan genome of the phytoplankton Emiliania underpins its global distribution.</title>
        <authorList>
            <person name="Read B.A."/>
            <person name="Kegel J."/>
            <person name="Klute M.J."/>
            <person name="Kuo A."/>
            <person name="Lefebvre S.C."/>
            <person name="Maumus F."/>
            <person name="Mayer C."/>
            <person name="Miller J."/>
            <person name="Monier A."/>
            <person name="Salamov A."/>
            <person name="Young J."/>
            <person name="Aguilar M."/>
            <person name="Claverie J.M."/>
            <person name="Frickenhaus S."/>
            <person name="Gonzalez K."/>
            <person name="Herman E.K."/>
            <person name="Lin Y.C."/>
            <person name="Napier J."/>
            <person name="Ogata H."/>
            <person name="Sarno A.F."/>
            <person name="Shmutz J."/>
            <person name="Schroeder D."/>
            <person name="de Vargas C."/>
            <person name="Verret F."/>
            <person name="von Dassow P."/>
            <person name="Valentin K."/>
            <person name="Van de Peer Y."/>
            <person name="Wheeler G."/>
            <person name="Dacks J.B."/>
            <person name="Delwiche C.F."/>
            <person name="Dyhrman S.T."/>
            <person name="Glockner G."/>
            <person name="John U."/>
            <person name="Richards T."/>
            <person name="Worden A.Z."/>
            <person name="Zhang X."/>
            <person name="Grigoriev I.V."/>
            <person name="Allen A.E."/>
            <person name="Bidle K."/>
            <person name="Borodovsky M."/>
            <person name="Bowler C."/>
            <person name="Brownlee C."/>
            <person name="Cock J.M."/>
            <person name="Elias M."/>
            <person name="Gladyshev V.N."/>
            <person name="Groth M."/>
            <person name="Guda C."/>
            <person name="Hadaegh A."/>
            <person name="Iglesias-Rodriguez M.D."/>
            <person name="Jenkins J."/>
            <person name="Jones B.M."/>
            <person name="Lawson T."/>
            <person name="Leese F."/>
            <person name="Lindquist E."/>
            <person name="Lobanov A."/>
            <person name="Lomsadze A."/>
            <person name="Malik S.B."/>
            <person name="Marsh M.E."/>
            <person name="Mackinder L."/>
            <person name="Mock T."/>
            <person name="Mueller-Roeber B."/>
            <person name="Pagarete A."/>
            <person name="Parker M."/>
            <person name="Probert I."/>
            <person name="Quesneville H."/>
            <person name="Raines C."/>
            <person name="Rensing S.A."/>
            <person name="Riano-Pachon D.M."/>
            <person name="Richier S."/>
            <person name="Rokitta S."/>
            <person name="Shiraiwa Y."/>
            <person name="Soanes D.M."/>
            <person name="van der Giezen M."/>
            <person name="Wahlund T.M."/>
            <person name="Williams B."/>
            <person name="Wilson W."/>
            <person name="Wolfe G."/>
            <person name="Wurch L.L."/>
        </authorList>
    </citation>
    <scope>NUCLEOTIDE SEQUENCE</scope>
</reference>
<evidence type="ECO:0008006" key="3">
    <source>
        <dbReference type="Google" id="ProtNLM"/>
    </source>
</evidence>
<proteinExistence type="predicted"/>
<dbReference type="RefSeq" id="XP_005791283.1">
    <property type="nucleotide sequence ID" value="XM_005791226.2"/>
</dbReference>
<name>A0A0D3KSW9_EMIH1</name>
<dbReference type="SUPFAM" id="SSF52317">
    <property type="entry name" value="Class I glutamine amidotransferase-like"/>
    <property type="match status" value="1"/>
</dbReference>
<dbReference type="Gene3D" id="3.40.50.880">
    <property type="match status" value="1"/>
</dbReference>
<dbReference type="KEGG" id="ehx:EMIHUDRAFT_77799"/>
<dbReference type="PANTHER" id="PTHR10099">
    <property type="entry name" value="PHOSPHORIBOSYLFORMYLGLYCINAMIDINE SYNTHASE"/>
    <property type="match status" value="1"/>
</dbReference>
<dbReference type="AlphaFoldDB" id="A0A0D3KSW9"/>
<evidence type="ECO:0000313" key="2">
    <source>
        <dbReference type="Proteomes" id="UP000013827"/>
    </source>
</evidence>
<dbReference type="Pfam" id="PF13507">
    <property type="entry name" value="GATase_5"/>
    <property type="match status" value="1"/>
</dbReference>